<dbReference type="Pfam" id="PF08757">
    <property type="entry name" value="CotH"/>
    <property type="match status" value="1"/>
</dbReference>
<dbReference type="InterPro" id="IPR014867">
    <property type="entry name" value="Spore_coat_CotH_CotH2/3/7"/>
</dbReference>
<dbReference type="RefSeq" id="WP_185127045.1">
    <property type="nucleotide sequence ID" value="NZ_JACJVO010000001.1"/>
</dbReference>
<dbReference type="AlphaFoldDB" id="A0A7X0SG69"/>
<reference evidence="1 2" key="1">
    <citation type="submission" date="2020-08" db="EMBL/GenBank/DDBJ databases">
        <title>Cohnella phylogeny.</title>
        <authorList>
            <person name="Dunlap C."/>
        </authorList>
    </citation>
    <scope>NUCLEOTIDE SEQUENCE [LARGE SCALE GENOMIC DNA]</scope>
    <source>
        <strain evidence="1 2">CBP 2801</strain>
    </source>
</reference>
<comment type="caution">
    <text evidence="1">The sequence shown here is derived from an EMBL/GenBank/DDBJ whole genome shotgun (WGS) entry which is preliminary data.</text>
</comment>
<keyword evidence="1" id="KW-0808">Transferase</keyword>
<dbReference type="PANTHER" id="PTHR40050">
    <property type="entry name" value="INNER SPORE COAT PROTEIN H"/>
    <property type="match status" value="1"/>
</dbReference>
<dbReference type="GO" id="GO:0016301">
    <property type="term" value="F:kinase activity"/>
    <property type="evidence" value="ECO:0007669"/>
    <property type="project" value="UniProtKB-KW"/>
</dbReference>
<dbReference type="Proteomes" id="UP000564644">
    <property type="component" value="Unassembled WGS sequence"/>
</dbReference>
<evidence type="ECO:0000313" key="1">
    <source>
        <dbReference type="EMBL" id="MBB6729373.1"/>
    </source>
</evidence>
<sequence>MALPIRSLHLGENENYELERNLWNDRFIAATMRVNGQSSKVLVRYRGGHTRTYPKRSYEVVRQGRVYHYNAEFDDPSMIRNALSFRFFEWLKVPSPRTRHVLLYRNGEPLGVYLEIEGVERHFFRKRGIGYASLFYAVNNDANFELRASDSLHHKSSLLSGYEHKAGGYEERARLMSFIKGIHEHNGSKAASFLKCRLDTDNYLRWLAGAVLTGNYDGFEQNYALYRHRKSGKFRIIPWDYEGTWGRNCYGNVVSSGLVDVKGYNALSAKLLEQPAFRARYKTILAEALRGPFTERRLMPVVRRMMGELSPHIRKDTMQRWEFSEFRGEEERIRTYIRERRKLIAAAIRKW</sequence>
<keyword evidence="2" id="KW-1185">Reference proteome</keyword>
<protein>
    <submittedName>
        <fullName evidence="1">CotH kinase family protein</fullName>
    </submittedName>
</protein>
<organism evidence="1 2">
    <name type="scientific">Cohnella zeiphila</name>
    <dbReference type="NCBI Taxonomy" id="2761120"/>
    <lineage>
        <taxon>Bacteria</taxon>
        <taxon>Bacillati</taxon>
        <taxon>Bacillota</taxon>
        <taxon>Bacilli</taxon>
        <taxon>Bacillales</taxon>
        <taxon>Paenibacillaceae</taxon>
        <taxon>Cohnella</taxon>
    </lineage>
</organism>
<name>A0A7X0SG69_9BACL</name>
<dbReference type="PANTHER" id="PTHR40050:SF1">
    <property type="entry name" value="INNER SPORE COAT PROTEIN H"/>
    <property type="match status" value="1"/>
</dbReference>
<dbReference type="EMBL" id="JACJVO010000001">
    <property type="protein sequence ID" value="MBB6729373.1"/>
    <property type="molecule type" value="Genomic_DNA"/>
</dbReference>
<proteinExistence type="predicted"/>
<evidence type="ECO:0000313" key="2">
    <source>
        <dbReference type="Proteomes" id="UP000564644"/>
    </source>
</evidence>
<accession>A0A7X0SG69</accession>
<gene>
    <name evidence="1" type="ORF">H7C18_00490</name>
</gene>
<keyword evidence="1" id="KW-0418">Kinase</keyword>